<organism evidence="2 3">
    <name type="scientific">Pristionchus fissidentatus</name>
    <dbReference type="NCBI Taxonomy" id="1538716"/>
    <lineage>
        <taxon>Eukaryota</taxon>
        <taxon>Metazoa</taxon>
        <taxon>Ecdysozoa</taxon>
        <taxon>Nematoda</taxon>
        <taxon>Chromadorea</taxon>
        <taxon>Rhabditida</taxon>
        <taxon>Rhabditina</taxon>
        <taxon>Diplogasteromorpha</taxon>
        <taxon>Diplogasteroidea</taxon>
        <taxon>Neodiplogasteridae</taxon>
        <taxon>Pristionchus</taxon>
    </lineage>
</organism>
<dbReference type="SMART" id="SM00072">
    <property type="entry name" value="GuKc"/>
    <property type="match status" value="1"/>
</dbReference>
<name>A0AAV5VPR8_9BILA</name>
<dbReference type="Proteomes" id="UP001432322">
    <property type="component" value="Unassembled WGS sequence"/>
</dbReference>
<dbReference type="Gene3D" id="3.40.50.300">
    <property type="entry name" value="P-loop containing nucleotide triphosphate hydrolases"/>
    <property type="match status" value="1"/>
</dbReference>
<dbReference type="InterPro" id="IPR008145">
    <property type="entry name" value="GK/Ca_channel_bsu"/>
</dbReference>
<reference evidence="2" key="1">
    <citation type="submission" date="2023-10" db="EMBL/GenBank/DDBJ databases">
        <title>Genome assembly of Pristionchus species.</title>
        <authorList>
            <person name="Yoshida K."/>
            <person name="Sommer R.J."/>
        </authorList>
    </citation>
    <scope>NUCLEOTIDE SEQUENCE</scope>
    <source>
        <strain evidence="2">RS5133</strain>
    </source>
</reference>
<evidence type="ECO:0000259" key="1">
    <source>
        <dbReference type="PROSITE" id="PS50052"/>
    </source>
</evidence>
<protein>
    <recommendedName>
        <fullName evidence="1">Guanylate kinase-like domain-containing protein</fullName>
    </recommendedName>
</protein>
<dbReference type="SUPFAM" id="SSF52540">
    <property type="entry name" value="P-loop containing nucleoside triphosphate hydrolases"/>
    <property type="match status" value="1"/>
</dbReference>
<dbReference type="AlphaFoldDB" id="A0AAV5VPR8"/>
<dbReference type="Pfam" id="PF00625">
    <property type="entry name" value="Guanylate_kin"/>
    <property type="match status" value="1"/>
</dbReference>
<dbReference type="InterPro" id="IPR027417">
    <property type="entry name" value="P-loop_NTPase"/>
</dbReference>
<accession>A0AAV5VPR8</accession>
<dbReference type="PROSITE" id="PS50052">
    <property type="entry name" value="GUANYLATE_KINASE_2"/>
    <property type="match status" value="1"/>
</dbReference>
<feature type="non-terminal residue" evidence="2">
    <location>
        <position position="1"/>
    </location>
</feature>
<proteinExistence type="predicted"/>
<evidence type="ECO:0000313" key="3">
    <source>
        <dbReference type="Proteomes" id="UP001432322"/>
    </source>
</evidence>
<comment type="caution">
    <text evidence="2">The sequence shown here is derived from an EMBL/GenBank/DDBJ whole genome shotgun (WGS) entry which is preliminary data.</text>
</comment>
<gene>
    <name evidence="2" type="ORF">PFISCL1PPCAC_11883</name>
</gene>
<dbReference type="PANTHER" id="PTHR23122">
    <property type="entry name" value="MEMBRANE-ASSOCIATED GUANYLATE KINASE MAGUK"/>
    <property type="match status" value="1"/>
</dbReference>
<sequence length="221" mass="25580">LKLWNRVVSYIFNNKQDDSNISDSEEVISIRPVCIRGALQHKIGTELIRRHRELFECGVERTSCARFAGLSGPFYKFVPEAKMVKDICSDRYLECRKIDDDFYGMTFDSVKQTLKKGRHFILEIKYSKALRRLQSIAKIHPIVISVVSSSPEQIMNWDDTDEINAQIMFRIEQKEEEAFADLVTHSISDAQSFEDVVQQVLAICAEQRNEVDRDTVKVQIE</sequence>
<dbReference type="InterPro" id="IPR008144">
    <property type="entry name" value="Guanylate_kin-like_dom"/>
</dbReference>
<feature type="domain" description="Guanylate kinase-like" evidence="1">
    <location>
        <begin position="24"/>
        <end position="202"/>
    </location>
</feature>
<dbReference type="Gene3D" id="3.30.63.10">
    <property type="entry name" value="Guanylate Kinase phosphate binding domain"/>
    <property type="match status" value="1"/>
</dbReference>
<keyword evidence="3" id="KW-1185">Reference proteome</keyword>
<dbReference type="EMBL" id="BTSY01000003">
    <property type="protein sequence ID" value="GMT20586.1"/>
    <property type="molecule type" value="Genomic_DNA"/>
</dbReference>
<evidence type="ECO:0000313" key="2">
    <source>
        <dbReference type="EMBL" id="GMT20586.1"/>
    </source>
</evidence>
<dbReference type="InterPro" id="IPR050716">
    <property type="entry name" value="MAGUK"/>
</dbReference>